<organism evidence="1">
    <name type="scientific">bioreactor metagenome</name>
    <dbReference type="NCBI Taxonomy" id="1076179"/>
    <lineage>
        <taxon>unclassified sequences</taxon>
        <taxon>metagenomes</taxon>
        <taxon>ecological metagenomes</taxon>
    </lineage>
</organism>
<evidence type="ECO:0000313" key="1">
    <source>
        <dbReference type="EMBL" id="MPM64032.1"/>
    </source>
</evidence>
<accession>A0A645BFB0</accession>
<gene>
    <name evidence="1" type="ORF">SDC9_110918</name>
</gene>
<comment type="caution">
    <text evidence="1">The sequence shown here is derived from an EMBL/GenBank/DDBJ whole genome shotgun (WGS) entry which is preliminary data.</text>
</comment>
<dbReference type="AlphaFoldDB" id="A0A645BFB0"/>
<reference evidence="1" key="1">
    <citation type="submission" date="2019-08" db="EMBL/GenBank/DDBJ databases">
        <authorList>
            <person name="Kucharzyk K."/>
            <person name="Murdoch R.W."/>
            <person name="Higgins S."/>
            <person name="Loffler F."/>
        </authorList>
    </citation>
    <scope>NUCLEOTIDE SEQUENCE</scope>
</reference>
<sequence>MLHGICMAKNGKTTDKIQFTVYFNEDLFRKLEDERGRIKRSTFLEMVYSEIKGAEA</sequence>
<protein>
    <submittedName>
        <fullName evidence="1">Uncharacterized protein</fullName>
    </submittedName>
</protein>
<name>A0A645BFB0_9ZZZZ</name>
<dbReference type="EMBL" id="VSSQ01019738">
    <property type="protein sequence ID" value="MPM64032.1"/>
    <property type="molecule type" value="Genomic_DNA"/>
</dbReference>
<proteinExistence type="predicted"/>